<reference evidence="3" key="1">
    <citation type="submission" date="2015-07" db="EMBL/GenBank/DDBJ databases">
        <authorList>
            <consortium name="Consortium for Microbial Forensics and Genomics (microFORGE)"/>
            <person name="Knight B.M."/>
            <person name="Roberts D.P."/>
            <person name="Lin D."/>
            <person name="Hari K."/>
            <person name="Fletcher J."/>
            <person name="Melcher U."/>
            <person name="Blagden T."/>
            <person name="Winegar R.A."/>
        </authorList>
    </citation>
    <scope>NUCLEOTIDE SEQUENCE [LARGE SCALE GENOMIC DNA]</scope>
    <source>
        <strain evidence="3">NRRL B-1447</strain>
    </source>
</reference>
<feature type="compositionally biased region" description="Basic and acidic residues" evidence="1">
    <location>
        <begin position="1"/>
        <end position="11"/>
    </location>
</feature>
<dbReference type="PATRIC" id="fig|1961.12.peg.587"/>
<gene>
    <name evidence="2" type="ORF">ADK75_02795</name>
</gene>
<dbReference type="EMBL" id="LGUV01000002">
    <property type="protein sequence ID" value="KOG57684.1"/>
    <property type="molecule type" value="Genomic_DNA"/>
</dbReference>
<name>A0A0L8N4U5_STRVG</name>
<dbReference type="RefSeq" id="WP_053167787.1">
    <property type="nucleotide sequence ID" value="NZ_LGUV01000002.1"/>
</dbReference>
<evidence type="ECO:0000313" key="2">
    <source>
        <dbReference type="EMBL" id="KOG57684.1"/>
    </source>
</evidence>
<organism evidence="2 3">
    <name type="scientific">Streptomyces virginiae</name>
    <name type="common">Streptomyces cinnamonensis</name>
    <dbReference type="NCBI Taxonomy" id="1961"/>
    <lineage>
        <taxon>Bacteria</taxon>
        <taxon>Bacillati</taxon>
        <taxon>Actinomycetota</taxon>
        <taxon>Actinomycetes</taxon>
        <taxon>Kitasatosporales</taxon>
        <taxon>Streptomycetaceae</taxon>
        <taxon>Streptomyces</taxon>
    </lineage>
</organism>
<dbReference type="Proteomes" id="UP000037084">
    <property type="component" value="Unassembled WGS sequence"/>
</dbReference>
<evidence type="ECO:0000313" key="3">
    <source>
        <dbReference type="Proteomes" id="UP000037084"/>
    </source>
</evidence>
<dbReference type="OrthoDB" id="4326748at2"/>
<sequence length="67" mass="7564">MAGEQQHHAHETVAPQAGHEQQACPACGRRVDTVVRRRKSLGIFVPVWGRGPCRNPDCRDYTDPEER</sequence>
<comment type="caution">
    <text evidence="2">The sequence shown here is derived from an EMBL/GenBank/DDBJ whole genome shotgun (WGS) entry which is preliminary data.</text>
</comment>
<feature type="region of interest" description="Disordered" evidence="1">
    <location>
        <begin position="1"/>
        <end position="25"/>
    </location>
</feature>
<evidence type="ECO:0000256" key="1">
    <source>
        <dbReference type="SAM" id="MobiDB-lite"/>
    </source>
</evidence>
<dbReference type="AlphaFoldDB" id="A0A0L8N4U5"/>
<protein>
    <submittedName>
        <fullName evidence="2">Uncharacterized protein</fullName>
    </submittedName>
</protein>
<accession>A0A0L8N4U5</accession>
<proteinExistence type="predicted"/>